<dbReference type="GO" id="GO:0005886">
    <property type="term" value="C:plasma membrane"/>
    <property type="evidence" value="ECO:0007669"/>
    <property type="project" value="UniProtKB-SubCell"/>
</dbReference>
<protein>
    <recommendedName>
        <fullName evidence="11">Peptidoglycan glycosyltransferase RodA</fullName>
        <shortName evidence="11">PGT</shortName>
        <ecNumber evidence="11">2.4.99.28</ecNumber>
    </recommendedName>
    <alternativeName>
        <fullName evidence="11">Cell elongation protein RodA</fullName>
    </alternativeName>
    <alternativeName>
        <fullName evidence="11">Cell wall polymerase</fullName>
    </alternativeName>
    <alternativeName>
        <fullName evidence="11">Peptidoglycan polymerase</fullName>
        <shortName evidence="11">PG polymerase</shortName>
    </alternativeName>
</protein>
<dbReference type="GO" id="GO:0071555">
    <property type="term" value="P:cell wall organization"/>
    <property type="evidence" value="ECO:0007669"/>
    <property type="project" value="UniProtKB-KW"/>
</dbReference>
<feature type="transmembrane region" description="Helical" evidence="11">
    <location>
        <begin position="306"/>
        <end position="324"/>
    </location>
</feature>
<dbReference type="Pfam" id="PF01098">
    <property type="entry name" value="FTSW_RODA_SPOVE"/>
    <property type="match status" value="1"/>
</dbReference>
<feature type="transmembrane region" description="Helical" evidence="11">
    <location>
        <begin position="78"/>
        <end position="98"/>
    </location>
</feature>
<dbReference type="RefSeq" id="WP_106064508.1">
    <property type="nucleotide sequence ID" value="NZ_PVXO01000066.1"/>
</dbReference>
<dbReference type="NCBIfam" id="TIGR02210">
    <property type="entry name" value="rodA_shape"/>
    <property type="match status" value="1"/>
</dbReference>
<evidence type="ECO:0000256" key="2">
    <source>
        <dbReference type="ARBA" id="ARBA00022475"/>
    </source>
</evidence>
<comment type="function">
    <text evidence="11">Peptidoglycan polymerase that is essential for cell wall elongation.</text>
</comment>
<comment type="pathway">
    <text evidence="11">Cell wall biogenesis; peptidoglycan biosynthesis.</text>
</comment>
<keyword evidence="7 11" id="KW-0573">Peptidoglycan synthesis</keyword>
<feature type="transmembrane region" description="Helical" evidence="11">
    <location>
        <begin position="144"/>
        <end position="160"/>
    </location>
</feature>
<accession>A0A2T0B121</accession>
<comment type="similarity">
    <text evidence="11">Belongs to the SEDS family. MrdB/RodA subfamily.</text>
</comment>
<feature type="transmembrane region" description="Helical" evidence="11">
    <location>
        <begin position="277"/>
        <end position="294"/>
    </location>
</feature>
<feature type="transmembrane region" description="Helical" evidence="11">
    <location>
        <begin position="190"/>
        <end position="208"/>
    </location>
</feature>
<dbReference type="InterPro" id="IPR011923">
    <property type="entry name" value="RodA/MrdB"/>
</dbReference>
<evidence type="ECO:0000256" key="3">
    <source>
        <dbReference type="ARBA" id="ARBA00022676"/>
    </source>
</evidence>
<dbReference type="GO" id="GO:0015648">
    <property type="term" value="F:lipid-linked peptidoglycan transporter activity"/>
    <property type="evidence" value="ECO:0007669"/>
    <property type="project" value="TreeGrafter"/>
</dbReference>
<dbReference type="GO" id="GO:0008360">
    <property type="term" value="P:regulation of cell shape"/>
    <property type="evidence" value="ECO:0007669"/>
    <property type="project" value="UniProtKB-KW"/>
</dbReference>
<dbReference type="Proteomes" id="UP000239706">
    <property type="component" value="Unassembled WGS sequence"/>
</dbReference>
<dbReference type="PROSITE" id="PS00428">
    <property type="entry name" value="FTSW_RODA_SPOVE"/>
    <property type="match status" value="1"/>
</dbReference>
<keyword evidence="6 11" id="KW-0133">Cell shape</keyword>
<proteinExistence type="inferred from homology"/>
<evidence type="ECO:0000256" key="5">
    <source>
        <dbReference type="ARBA" id="ARBA00022692"/>
    </source>
</evidence>
<dbReference type="PANTHER" id="PTHR30474:SF1">
    <property type="entry name" value="PEPTIDOGLYCAN GLYCOSYLTRANSFERASE MRDB"/>
    <property type="match status" value="1"/>
</dbReference>
<dbReference type="HAMAP" id="MF_02079">
    <property type="entry name" value="PGT_RodA"/>
    <property type="match status" value="1"/>
</dbReference>
<dbReference type="GO" id="GO:0051301">
    <property type="term" value="P:cell division"/>
    <property type="evidence" value="ECO:0007669"/>
    <property type="project" value="InterPro"/>
</dbReference>
<evidence type="ECO:0000256" key="9">
    <source>
        <dbReference type="ARBA" id="ARBA00023136"/>
    </source>
</evidence>
<dbReference type="OrthoDB" id="9812661at2"/>
<sequence>MLDKLKISKKLLRELDFSAIIIVLIIGLFGALNIYSATHMKSGASVFRSQLIWILLGIVIMYFMLVFDYSLLQGYANIIYWFGVILLLLNDTIFKSTVNGAGSWMKIGSVTIGQPSEFAKLGMIIMLAKKLDDMEGNINNPKNFFTLVMYAAIPMILIVIQPDMGMTMVCFFIVLGIFFAAGLNLKVIGWGFAGIIALIAIIWNSPLMPEYWKVRLLSFLNPGADELGSGLQLVQSQIGIGSGGILGKGFLKGTQVAGGFIPESHTDFIFSVVGEEWGLLGETFLLTLYGILIYKFINIARTSKDIFGSMISIGVVSTFLFSILQNVGMTIGVTPITGITLPLMSYGGSSFITSIMGIALVLNIGMRRKKINF</sequence>
<evidence type="ECO:0000256" key="10">
    <source>
        <dbReference type="ARBA" id="ARBA00023316"/>
    </source>
</evidence>
<dbReference type="InterPro" id="IPR001182">
    <property type="entry name" value="FtsW/RodA"/>
</dbReference>
<comment type="caution">
    <text evidence="12">The sequence shown here is derived from an EMBL/GenBank/DDBJ whole genome shotgun (WGS) entry which is preliminary data.</text>
</comment>
<dbReference type="EMBL" id="PVXO01000066">
    <property type="protein sequence ID" value="PRR77299.1"/>
    <property type="molecule type" value="Genomic_DNA"/>
</dbReference>
<organism evidence="12 13">
    <name type="scientific">Clostridium liquoris</name>
    <dbReference type="NCBI Taxonomy" id="1289519"/>
    <lineage>
        <taxon>Bacteria</taxon>
        <taxon>Bacillati</taxon>
        <taxon>Bacillota</taxon>
        <taxon>Clostridia</taxon>
        <taxon>Eubacteriales</taxon>
        <taxon>Clostridiaceae</taxon>
        <taxon>Clostridium</taxon>
    </lineage>
</organism>
<dbReference type="GO" id="GO:0032153">
    <property type="term" value="C:cell division site"/>
    <property type="evidence" value="ECO:0007669"/>
    <property type="project" value="TreeGrafter"/>
</dbReference>
<feature type="transmembrane region" description="Helical" evidence="11">
    <location>
        <begin position="50"/>
        <end position="72"/>
    </location>
</feature>
<dbReference type="GO" id="GO:0009252">
    <property type="term" value="P:peptidoglycan biosynthetic process"/>
    <property type="evidence" value="ECO:0007669"/>
    <property type="project" value="UniProtKB-UniRule"/>
</dbReference>
<dbReference type="AlphaFoldDB" id="A0A2T0B121"/>
<evidence type="ECO:0000256" key="1">
    <source>
        <dbReference type="ARBA" id="ARBA00004141"/>
    </source>
</evidence>
<keyword evidence="13" id="KW-1185">Reference proteome</keyword>
<evidence type="ECO:0000256" key="11">
    <source>
        <dbReference type="HAMAP-Rule" id="MF_02079"/>
    </source>
</evidence>
<keyword evidence="5 11" id="KW-0812">Transmembrane</keyword>
<evidence type="ECO:0000313" key="13">
    <source>
        <dbReference type="Proteomes" id="UP000239706"/>
    </source>
</evidence>
<reference evidence="12 13" key="1">
    <citation type="submission" date="2018-03" db="EMBL/GenBank/DDBJ databases">
        <title>Genome sequence of Clostridium liquoris DSM 100320.</title>
        <authorList>
            <person name="Poehlein A."/>
            <person name="Daniel R."/>
        </authorList>
    </citation>
    <scope>NUCLEOTIDE SEQUENCE [LARGE SCALE GENOMIC DNA]</scope>
    <source>
        <strain evidence="12 13">DSM 100320</strain>
    </source>
</reference>
<dbReference type="InterPro" id="IPR018365">
    <property type="entry name" value="Cell_cycle_FtsW-rel_CS"/>
</dbReference>
<keyword evidence="9 11" id="KW-0472">Membrane</keyword>
<evidence type="ECO:0000256" key="6">
    <source>
        <dbReference type="ARBA" id="ARBA00022960"/>
    </source>
</evidence>
<evidence type="ECO:0000313" key="12">
    <source>
        <dbReference type="EMBL" id="PRR77299.1"/>
    </source>
</evidence>
<keyword evidence="10 11" id="KW-0961">Cell wall biogenesis/degradation</keyword>
<dbReference type="PANTHER" id="PTHR30474">
    <property type="entry name" value="CELL CYCLE PROTEIN"/>
    <property type="match status" value="1"/>
</dbReference>
<comment type="subcellular location">
    <subcellularLocation>
        <location evidence="11">Cell membrane</location>
        <topology evidence="11">Multi-pass membrane protein</topology>
    </subcellularLocation>
    <subcellularLocation>
        <location evidence="1">Membrane</location>
        <topology evidence="1">Multi-pass membrane protein</topology>
    </subcellularLocation>
</comment>
<feature type="transmembrane region" description="Helical" evidence="11">
    <location>
        <begin position="166"/>
        <end position="183"/>
    </location>
</feature>
<keyword evidence="2 11" id="KW-1003">Cell membrane</keyword>
<dbReference type="GO" id="GO:0008955">
    <property type="term" value="F:peptidoglycan glycosyltransferase activity"/>
    <property type="evidence" value="ECO:0007669"/>
    <property type="project" value="UniProtKB-UniRule"/>
</dbReference>
<evidence type="ECO:0000256" key="4">
    <source>
        <dbReference type="ARBA" id="ARBA00022679"/>
    </source>
</evidence>
<dbReference type="EC" id="2.4.99.28" evidence="11"/>
<keyword evidence="3 11" id="KW-0328">Glycosyltransferase</keyword>
<comment type="catalytic activity">
    <reaction evidence="11">
        <text>[GlcNAc-(1-&gt;4)-Mur2Ac(oyl-L-Ala-gamma-D-Glu-L-Lys-D-Ala-D-Ala)](n)-di-trans,octa-cis-undecaprenyl diphosphate + beta-D-GlcNAc-(1-&gt;4)-Mur2Ac(oyl-L-Ala-gamma-D-Glu-L-Lys-D-Ala-D-Ala)-di-trans,octa-cis-undecaprenyl diphosphate = [GlcNAc-(1-&gt;4)-Mur2Ac(oyl-L-Ala-gamma-D-Glu-L-Lys-D-Ala-D-Ala)](n+1)-di-trans,octa-cis-undecaprenyl diphosphate + di-trans,octa-cis-undecaprenyl diphosphate + H(+)</text>
        <dbReference type="Rhea" id="RHEA:23708"/>
        <dbReference type="Rhea" id="RHEA-COMP:9602"/>
        <dbReference type="Rhea" id="RHEA-COMP:9603"/>
        <dbReference type="ChEBI" id="CHEBI:15378"/>
        <dbReference type="ChEBI" id="CHEBI:58405"/>
        <dbReference type="ChEBI" id="CHEBI:60033"/>
        <dbReference type="ChEBI" id="CHEBI:78435"/>
        <dbReference type="EC" id="2.4.99.28"/>
    </reaction>
</comment>
<name>A0A2T0B121_9CLOT</name>
<evidence type="ECO:0000256" key="7">
    <source>
        <dbReference type="ARBA" id="ARBA00022984"/>
    </source>
</evidence>
<feature type="transmembrane region" description="Helical" evidence="11">
    <location>
        <begin position="344"/>
        <end position="365"/>
    </location>
</feature>
<gene>
    <name evidence="12" type="primary">mrdB</name>
    <name evidence="11" type="synonym">rodA</name>
    <name evidence="12" type="ORF">CLLI_24700</name>
</gene>
<evidence type="ECO:0000256" key="8">
    <source>
        <dbReference type="ARBA" id="ARBA00022989"/>
    </source>
</evidence>
<feature type="transmembrane region" description="Helical" evidence="11">
    <location>
        <begin position="20"/>
        <end position="38"/>
    </location>
</feature>
<keyword evidence="4 11" id="KW-0808">Transferase</keyword>
<dbReference type="UniPathway" id="UPA00219"/>
<keyword evidence="8 11" id="KW-1133">Transmembrane helix</keyword>